<dbReference type="EMBL" id="CP023819">
    <property type="protein sequence ID" value="ATL89378.1"/>
    <property type="molecule type" value="Genomic_DNA"/>
</dbReference>
<dbReference type="RefSeq" id="WP_098922779.1">
    <property type="nucleotide sequence ID" value="NZ_CP023819.1"/>
</dbReference>
<name>A0A291T8E0_9FIRM</name>
<dbReference type="Pfam" id="PF13455">
    <property type="entry name" value="MUG113"/>
    <property type="match status" value="1"/>
</dbReference>
<feature type="coiled-coil region" evidence="1">
    <location>
        <begin position="213"/>
        <end position="293"/>
    </location>
</feature>
<evidence type="ECO:0000259" key="2">
    <source>
        <dbReference type="SMART" id="SM00974"/>
    </source>
</evidence>
<dbReference type="InterPro" id="IPR018306">
    <property type="entry name" value="Phage_T5_Orf172_DNA-bd"/>
</dbReference>
<evidence type="ECO:0000256" key="1">
    <source>
        <dbReference type="SAM" id="Coils"/>
    </source>
</evidence>
<feature type="domain" description="Bacteriophage T5 Orf172 DNA-binding" evidence="2">
    <location>
        <begin position="317"/>
        <end position="400"/>
    </location>
</feature>
<feature type="coiled-coil region" evidence="1">
    <location>
        <begin position="5"/>
        <end position="85"/>
    </location>
</feature>
<sequence length="435" mass="50526">MSLFGKKEKEEIARLNAEMQNLREAMPSESRTLDDINREIKASREELARVQERLESRNSELKDALEELQQAKDQLIETNEEVLMQSFGLYTPRYSFMNADEYKAHLLEIRAKQKDMIKAKTAVSGNMNWTVNGNASKGKKMVADMQKLLLRAFNSECDDVIEHVKYNNIEASEKRITTSREAISKLGTIMEVSIQPKYYRLKIEELHLAFEYAQKKQQEKEEQKEARARMREEAKLAKEIEEECKKLEKEQQHYQNALDRINAQLVSASEVDRAAIEEKKAELLAQLDKIDKEFKDVDYREANQRAGYVYVISNIGAFGENVYKIGMTRRLDPQDRVDELGDASVPFDFDVHAMIFSDDAPRLEAALHNAFADRKLNFVNQRREFFRVSLDEIKKVVKENYDRSVEFVELAPAEQYRESIKLREEAQKAKQGTQG</sequence>
<evidence type="ECO:0000313" key="3">
    <source>
        <dbReference type="EMBL" id="ATL89378.1"/>
    </source>
</evidence>
<evidence type="ECO:0000313" key="4">
    <source>
        <dbReference type="Proteomes" id="UP000223709"/>
    </source>
</evidence>
<organism evidence="3 4">
    <name type="scientific">Faecalibacterium prausnitzii</name>
    <dbReference type="NCBI Taxonomy" id="853"/>
    <lineage>
        <taxon>Bacteria</taxon>
        <taxon>Bacillati</taxon>
        <taxon>Bacillota</taxon>
        <taxon>Clostridia</taxon>
        <taxon>Eubacteriales</taxon>
        <taxon>Oscillospiraceae</taxon>
        <taxon>Faecalibacterium</taxon>
    </lineage>
</organism>
<protein>
    <recommendedName>
        <fullName evidence="2">Bacteriophage T5 Orf172 DNA-binding domain-containing protein</fullName>
    </recommendedName>
</protein>
<accession>A0A291T8E0</accession>
<dbReference type="Proteomes" id="UP000223709">
    <property type="component" value="Chromosome"/>
</dbReference>
<dbReference type="AlphaFoldDB" id="A0A291T8E0"/>
<keyword evidence="1" id="KW-0175">Coiled coil</keyword>
<gene>
    <name evidence="3" type="ORF">CRH10_03155</name>
</gene>
<proteinExistence type="predicted"/>
<reference evidence="3 4" key="1">
    <citation type="submission" date="2017-10" db="EMBL/GenBank/DDBJ databases">
        <title>Complete Genome Sequence of Faecalibacterium prausnitzii isolated from the gut of healthy adult Indian.</title>
        <authorList>
            <person name="Bag S."/>
            <person name="Ghosh T.S."/>
            <person name="Das B."/>
        </authorList>
    </citation>
    <scope>NUCLEOTIDE SEQUENCE [LARGE SCALE GENOMIC DNA]</scope>
    <source>
        <strain evidence="3 4">Indica</strain>
    </source>
</reference>
<dbReference type="InterPro" id="IPR025280">
    <property type="entry name" value="SNIPE"/>
</dbReference>
<dbReference type="SMART" id="SM00974">
    <property type="entry name" value="T5orf172"/>
    <property type="match status" value="1"/>
</dbReference>
<dbReference type="Pfam" id="PF13250">
    <property type="entry name" value="SNIPE"/>
    <property type="match status" value="1"/>
</dbReference>